<dbReference type="EMBL" id="JBJQND010000006">
    <property type="protein sequence ID" value="KAL3872846.1"/>
    <property type="molecule type" value="Genomic_DNA"/>
</dbReference>
<feature type="compositionally biased region" description="Basic and acidic residues" evidence="2">
    <location>
        <begin position="15"/>
        <end position="39"/>
    </location>
</feature>
<protein>
    <submittedName>
        <fullName evidence="3">Uncharacterized protein</fullName>
    </submittedName>
</protein>
<accession>A0ABD3WHM2</accession>
<comment type="caution">
    <text evidence="3">The sequence shown here is derived from an EMBL/GenBank/DDBJ whole genome shotgun (WGS) entry which is preliminary data.</text>
</comment>
<evidence type="ECO:0000256" key="1">
    <source>
        <dbReference type="SAM" id="Coils"/>
    </source>
</evidence>
<keyword evidence="1" id="KW-0175">Coiled coil</keyword>
<dbReference type="Proteomes" id="UP001634394">
    <property type="component" value="Unassembled WGS sequence"/>
</dbReference>
<evidence type="ECO:0000313" key="4">
    <source>
        <dbReference type="Proteomes" id="UP001634394"/>
    </source>
</evidence>
<feature type="coiled-coil region" evidence="1">
    <location>
        <begin position="125"/>
        <end position="152"/>
    </location>
</feature>
<evidence type="ECO:0000256" key="2">
    <source>
        <dbReference type="SAM" id="MobiDB-lite"/>
    </source>
</evidence>
<organism evidence="3 4">
    <name type="scientific">Sinanodonta woodiana</name>
    <name type="common">Chinese pond mussel</name>
    <name type="synonym">Anodonta woodiana</name>
    <dbReference type="NCBI Taxonomy" id="1069815"/>
    <lineage>
        <taxon>Eukaryota</taxon>
        <taxon>Metazoa</taxon>
        <taxon>Spiralia</taxon>
        <taxon>Lophotrochozoa</taxon>
        <taxon>Mollusca</taxon>
        <taxon>Bivalvia</taxon>
        <taxon>Autobranchia</taxon>
        <taxon>Heteroconchia</taxon>
        <taxon>Palaeoheterodonta</taxon>
        <taxon>Unionida</taxon>
        <taxon>Unionoidea</taxon>
        <taxon>Unionidae</taxon>
        <taxon>Unioninae</taxon>
        <taxon>Sinanodonta</taxon>
    </lineage>
</organism>
<name>A0ABD3WHM2_SINWO</name>
<reference evidence="3 4" key="1">
    <citation type="submission" date="2024-11" db="EMBL/GenBank/DDBJ databases">
        <title>Chromosome-level genome assembly of the freshwater bivalve Anodonta woodiana.</title>
        <authorList>
            <person name="Chen X."/>
        </authorList>
    </citation>
    <scope>NUCLEOTIDE SEQUENCE [LARGE SCALE GENOMIC DNA]</scope>
    <source>
        <strain evidence="3">MN2024</strain>
        <tissue evidence="3">Gills</tissue>
    </source>
</reference>
<evidence type="ECO:0000313" key="3">
    <source>
        <dbReference type="EMBL" id="KAL3872846.1"/>
    </source>
</evidence>
<feature type="region of interest" description="Disordered" evidence="2">
    <location>
        <begin position="1"/>
        <end position="124"/>
    </location>
</feature>
<sequence length="164" mass="19922">MVLTTKERQRRFRERLKQDPERYEEFKQKMRQRYHDQKAAGKITLIDTKSERNKRSQRKYWRQQKRKQRSRQKDLEKELTPPSSPSTPASRDQEPPAPSRPQPSRQKEQSKRERKRKDAKCYRDKNSLQIKLDSANKKLAMYRKRIQRMKDALSLFVCLIGFLT</sequence>
<dbReference type="AlphaFoldDB" id="A0ABD3WHM2"/>
<keyword evidence="4" id="KW-1185">Reference proteome</keyword>
<gene>
    <name evidence="3" type="ORF">ACJMK2_036033</name>
</gene>
<feature type="compositionally biased region" description="Basic residues" evidence="2">
    <location>
        <begin position="55"/>
        <end position="70"/>
    </location>
</feature>
<proteinExistence type="predicted"/>